<dbReference type="InterPro" id="IPR004995">
    <property type="entry name" value="Spore_Ger"/>
</dbReference>
<comment type="subcellular location">
    <subcellularLocation>
        <location evidence="4">Cell membrane</location>
    </subcellularLocation>
    <subcellularLocation>
        <location evidence="1">Membrane</location>
        <topology evidence="1">Multi-pass membrane protein</topology>
    </subcellularLocation>
</comment>
<sequence>MKFFKKKSLQKNLSISNDNNKKSTVISERVLRNVLKKCPDIQFSSTTYIHHQITYIYCSGLVNTEILYNTVPQSIDHFFFVHKGEITEEQIRNYLHIPTLDVIDNLEVAITDIFAGKLLIDFGINGKLFTIDISERPQRKPEETATEATVKGPRDNFIEDINVNISLIRKRLRTSSLAFEQTTIGKRSQTKVAILYMDDIANMNVLKEIKNRLSTIDIDGLVTTQQLEETFNNTPYAVFPRHQYTGKPDFAVQTLLNGRFVILIDGVTIALITPINFFLLLKGSEDKEVSYIFSSFQRLIRISGLFLSAILPGIWVSLTSFHQDQLPLSLLATVVESRKGVPLPLSIEVILMLLLFELFKEAGLRLPMSIGQILSVVGGLIIGDAAISAGLASPVTVVVIALSTLSTFNLNDQSLIGTLSLTRLFIILFSSLFGFFGMFTAIFVICAYIGRINTFGVSYLEGISLLNISDFIKTIIKIPSTKYTKRPKALELNDITRTGEENENKKKS</sequence>
<comment type="similarity">
    <text evidence="2 4">Belongs to the GerABKA family.</text>
</comment>
<evidence type="ECO:0000313" key="7">
    <source>
        <dbReference type="Proteomes" id="UP000233440"/>
    </source>
</evidence>
<keyword evidence="3 4" id="KW-0472">Membrane</keyword>
<evidence type="ECO:0000313" key="6">
    <source>
        <dbReference type="EMBL" id="PKR82688.1"/>
    </source>
</evidence>
<dbReference type="EMBL" id="PIQO01000030">
    <property type="protein sequence ID" value="PKR82688.1"/>
    <property type="molecule type" value="Genomic_DNA"/>
</dbReference>
<reference evidence="6 7" key="1">
    <citation type="submission" date="2017-11" db="EMBL/GenBank/DDBJ databases">
        <title>Bacillus camelliae sp. nov., isolated from pu'er tea.</title>
        <authorList>
            <person name="Niu L."/>
        </authorList>
    </citation>
    <scope>NUCLEOTIDE SEQUENCE [LARGE SCALE GENOMIC DNA]</scope>
    <source>
        <strain evidence="6 7">7578-1</strain>
    </source>
</reference>
<feature type="transmembrane region" description="Helical" evidence="5">
    <location>
        <begin position="341"/>
        <end position="359"/>
    </location>
</feature>
<dbReference type="GO" id="GO:0009847">
    <property type="term" value="P:spore germination"/>
    <property type="evidence" value="ECO:0007669"/>
    <property type="project" value="UniProtKB-UniRule"/>
</dbReference>
<comment type="caution">
    <text evidence="6">The sequence shown here is derived from an EMBL/GenBank/DDBJ whole genome shotgun (WGS) entry which is preliminary data.</text>
</comment>
<dbReference type="PIRSF" id="PIRSF005690">
    <property type="entry name" value="GerBA"/>
    <property type="match status" value="1"/>
</dbReference>
<feature type="transmembrane region" description="Helical" evidence="5">
    <location>
        <begin position="424"/>
        <end position="449"/>
    </location>
</feature>
<dbReference type="OrthoDB" id="9772630at2"/>
<dbReference type="PANTHER" id="PTHR22550:SF5">
    <property type="entry name" value="LEUCINE ZIPPER PROTEIN 4"/>
    <property type="match status" value="1"/>
</dbReference>
<feature type="transmembrane region" description="Helical" evidence="5">
    <location>
        <begin position="302"/>
        <end position="321"/>
    </location>
</feature>
<keyword evidence="7" id="KW-1185">Reference proteome</keyword>
<keyword evidence="5" id="KW-1133">Transmembrane helix</keyword>
<dbReference type="AlphaFoldDB" id="A0A2N3LDI8"/>
<dbReference type="InterPro" id="IPR050768">
    <property type="entry name" value="UPF0353/GerABKA_families"/>
</dbReference>
<feature type="transmembrane region" description="Helical" evidence="5">
    <location>
        <begin position="371"/>
        <end position="404"/>
    </location>
</feature>
<keyword evidence="5" id="KW-0812">Transmembrane</keyword>
<dbReference type="Proteomes" id="UP000233440">
    <property type="component" value="Unassembled WGS sequence"/>
</dbReference>
<organism evidence="6 7">
    <name type="scientific">Heyndrickxia camelliae</name>
    <dbReference type="NCBI Taxonomy" id="1707093"/>
    <lineage>
        <taxon>Bacteria</taxon>
        <taxon>Bacillati</taxon>
        <taxon>Bacillota</taxon>
        <taxon>Bacilli</taxon>
        <taxon>Bacillales</taxon>
        <taxon>Bacillaceae</taxon>
        <taxon>Heyndrickxia</taxon>
    </lineage>
</organism>
<name>A0A2N3LDI8_9BACI</name>
<proteinExistence type="inferred from homology"/>
<dbReference type="RefSeq" id="WP_101356528.1">
    <property type="nucleotide sequence ID" value="NZ_PIQO01000030.1"/>
</dbReference>
<evidence type="ECO:0000256" key="1">
    <source>
        <dbReference type="ARBA" id="ARBA00004141"/>
    </source>
</evidence>
<accession>A0A2N3LDI8</accession>
<evidence type="ECO:0000256" key="2">
    <source>
        <dbReference type="ARBA" id="ARBA00005278"/>
    </source>
</evidence>
<feature type="transmembrane region" description="Helical" evidence="5">
    <location>
        <begin position="260"/>
        <end position="281"/>
    </location>
</feature>
<gene>
    <name evidence="6" type="ORF">CWO92_22900</name>
</gene>
<dbReference type="PANTHER" id="PTHR22550">
    <property type="entry name" value="SPORE GERMINATION PROTEIN"/>
    <property type="match status" value="1"/>
</dbReference>
<evidence type="ECO:0000256" key="4">
    <source>
        <dbReference type="PIRNR" id="PIRNR005690"/>
    </source>
</evidence>
<dbReference type="Pfam" id="PF03323">
    <property type="entry name" value="GerA"/>
    <property type="match status" value="1"/>
</dbReference>
<evidence type="ECO:0000256" key="3">
    <source>
        <dbReference type="ARBA" id="ARBA00023136"/>
    </source>
</evidence>
<evidence type="ECO:0000256" key="5">
    <source>
        <dbReference type="SAM" id="Phobius"/>
    </source>
</evidence>
<dbReference type="GO" id="GO:0005886">
    <property type="term" value="C:plasma membrane"/>
    <property type="evidence" value="ECO:0007669"/>
    <property type="project" value="UniProtKB-SubCell"/>
</dbReference>
<protein>
    <submittedName>
        <fullName evidence="6">Spore germination protein</fullName>
    </submittedName>
</protein>